<proteinExistence type="predicted"/>
<protein>
    <submittedName>
        <fullName evidence="2">Uncharacterized protein</fullName>
    </submittedName>
</protein>
<organism evidence="2 3">
    <name type="scientific">Streptomyces europaeiscabiei</name>
    <dbReference type="NCBI Taxonomy" id="146819"/>
    <lineage>
        <taxon>Bacteria</taxon>
        <taxon>Bacillati</taxon>
        <taxon>Actinomycetota</taxon>
        <taxon>Actinomycetes</taxon>
        <taxon>Kitasatosporales</taxon>
        <taxon>Streptomycetaceae</taxon>
        <taxon>Streptomyces</taxon>
    </lineage>
</organism>
<comment type="caution">
    <text evidence="2">The sequence shown here is derived from an EMBL/GenBank/DDBJ whole genome shotgun (WGS) entry which is preliminary data.</text>
</comment>
<dbReference type="EMBL" id="JARAYU010000001">
    <property type="protein sequence ID" value="MDX3699015.1"/>
    <property type="molecule type" value="Genomic_DNA"/>
</dbReference>
<keyword evidence="3" id="KW-1185">Reference proteome</keyword>
<reference evidence="2 3" key="1">
    <citation type="journal article" date="2023" name="Microb. Genom.">
        <title>Mesoterricola silvestris gen. nov., sp. nov., Mesoterricola sediminis sp. nov., Geothrix oryzae sp. nov., Geothrix edaphica sp. nov., Geothrix rubra sp. nov., and Geothrix limicola sp. nov., six novel members of Acidobacteriota isolated from soils.</title>
        <authorList>
            <person name="Weisberg A.J."/>
            <person name="Pearce E."/>
            <person name="Kramer C.G."/>
            <person name="Chang J.H."/>
            <person name="Clarke C.R."/>
        </authorList>
    </citation>
    <scope>NUCLEOTIDE SEQUENCE [LARGE SCALE GENOMIC DNA]</scope>
    <source>
        <strain evidence="2 3">ID09-01A</strain>
    </source>
</reference>
<feature type="region of interest" description="Disordered" evidence="1">
    <location>
        <begin position="168"/>
        <end position="189"/>
    </location>
</feature>
<dbReference type="RefSeq" id="WP_210540030.1">
    <property type="nucleotide sequence ID" value="NZ_JARAYT010000001.1"/>
</dbReference>
<sequence length="189" mass="20960">MKPDIQRELIPRDDTLHLIGALNAMKAKFSDSAQKWELLDESGHVPAEPSCTELLQHATVAQDLSREVLRLTAEFAASPHSTNRAGRATLAHLATASTLSAHATSHFAETAETALGLPRPSSPTDPYYLKNRMVIDHATARAYLRRTSQALRDAAKELDDHLDFHRFFRAPSHHESPVPPPPKQSGRHR</sequence>
<evidence type="ECO:0000313" key="3">
    <source>
        <dbReference type="Proteomes" id="UP001271274"/>
    </source>
</evidence>
<evidence type="ECO:0000313" key="2">
    <source>
        <dbReference type="EMBL" id="MDX3699015.1"/>
    </source>
</evidence>
<dbReference type="Proteomes" id="UP001271274">
    <property type="component" value="Unassembled WGS sequence"/>
</dbReference>
<gene>
    <name evidence="2" type="ORF">PV662_04415</name>
</gene>
<evidence type="ECO:0000256" key="1">
    <source>
        <dbReference type="SAM" id="MobiDB-lite"/>
    </source>
</evidence>
<name>A0ABU4N8A9_9ACTN</name>
<accession>A0ABU4N8A9</accession>